<dbReference type="AlphaFoldDB" id="A0A086T016"/>
<dbReference type="OrthoDB" id="3439627at2759"/>
<reference evidence="3" key="1">
    <citation type="journal article" date="2014" name="Genome Announc.">
        <title>Genome sequence and annotation of Acremonium chrysogenum, producer of the beta-lactam antibiotic cephalosporin C.</title>
        <authorList>
            <person name="Terfehr D."/>
            <person name="Dahlmann T.A."/>
            <person name="Specht T."/>
            <person name="Zadra I."/>
            <person name="Kuernsteiner H."/>
            <person name="Kueck U."/>
        </authorList>
    </citation>
    <scope>NUCLEOTIDE SEQUENCE [LARGE SCALE GENOMIC DNA]</scope>
    <source>
        <strain evidence="3">ATCC 11550 / CBS 779.69 / DSM 880 / IAM 14645 / JCM 23072 / IMI 49137</strain>
    </source>
</reference>
<accession>A0A086T016</accession>
<feature type="compositionally biased region" description="Polar residues" evidence="1">
    <location>
        <begin position="1"/>
        <end position="11"/>
    </location>
</feature>
<evidence type="ECO:0000313" key="3">
    <source>
        <dbReference type="Proteomes" id="UP000029964"/>
    </source>
</evidence>
<evidence type="ECO:0000313" key="2">
    <source>
        <dbReference type="EMBL" id="KFH42698.1"/>
    </source>
</evidence>
<protein>
    <submittedName>
        <fullName evidence="2">Uncharacterized protein</fullName>
    </submittedName>
</protein>
<dbReference type="Proteomes" id="UP000029964">
    <property type="component" value="Unassembled WGS sequence"/>
</dbReference>
<sequence length="81" mass="8073">MPRQGDGSSDNGPIEAGQNVGHGIPTGSEKVDDHVARADKTAPLPEAEKGKGLSDANASGGQSQGIKKGPDVGQGGRSTTH</sequence>
<feature type="compositionally biased region" description="Gly residues" evidence="1">
    <location>
        <begin position="72"/>
        <end position="81"/>
    </location>
</feature>
<evidence type="ECO:0000256" key="1">
    <source>
        <dbReference type="SAM" id="MobiDB-lite"/>
    </source>
</evidence>
<feature type="region of interest" description="Disordered" evidence="1">
    <location>
        <begin position="1"/>
        <end position="81"/>
    </location>
</feature>
<dbReference type="STRING" id="857340.A0A086T016"/>
<dbReference type="HOGENOM" id="CLU_192408_1_0_1"/>
<comment type="caution">
    <text evidence="2">The sequence shown here is derived from an EMBL/GenBank/DDBJ whole genome shotgun (WGS) entry which is preliminary data.</text>
</comment>
<gene>
    <name evidence="2" type="ORF">ACRE_065370</name>
</gene>
<keyword evidence="3" id="KW-1185">Reference proteome</keyword>
<organism evidence="2 3">
    <name type="scientific">Hapsidospora chrysogenum (strain ATCC 11550 / CBS 779.69 / DSM 880 / IAM 14645 / JCM 23072 / IMI 49137)</name>
    <name type="common">Acremonium chrysogenum</name>
    <dbReference type="NCBI Taxonomy" id="857340"/>
    <lineage>
        <taxon>Eukaryota</taxon>
        <taxon>Fungi</taxon>
        <taxon>Dikarya</taxon>
        <taxon>Ascomycota</taxon>
        <taxon>Pezizomycotina</taxon>
        <taxon>Sordariomycetes</taxon>
        <taxon>Hypocreomycetidae</taxon>
        <taxon>Hypocreales</taxon>
        <taxon>Bionectriaceae</taxon>
        <taxon>Hapsidospora</taxon>
    </lineage>
</organism>
<dbReference type="EMBL" id="JPKY01000087">
    <property type="protein sequence ID" value="KFH42698.1"/>
    <property type="molecule type" value="Genomic_DNA"/>
</dbReference>
<proteinExistence type="predicted"/>
<feature type="compositionally biased region" description="Polar residues" evidence="1">
    <location>
        <begin position="56"/>
        <end position="65"/>
    </location>
</feature>
<name>A0A086T016_HAPC1</name>
<feature type="compositionally biased region" description="Basic and acidic residues" evidence="1">
    <location>
        <begin position="29"/>
        <end position="52"/>
    </location>
</feature>